<keyword evidence="5" id="KW-0963">Cytoplasm</keyword>
<keyword evidence="6 17" id="KW-0479">Metal-binding</keyword>
<dbReference type="PANTHER" id="PTHR16557">
    <property type="entry name" value="ALKYLATED DNA REPAIR PROTEIN ALKB-RELATED"/>
    <property type="match status" value="1"/>
</dbReference>
<dbReference type="EC" id="1.14.11.51" evidence="16"/>
<evidence type="ECO:0000256" key="12">
    <source>
        <dbReference type="ARBA" id="ARBA00023204"/>
    </source>
</evidence>
<dbReference type="InterPro" id="IPR005123">
    <property type="entry name" value="Oxoglu/Fe-dep_dioxygenase_dom"/>
</dbReference>
<evidence type="ECO:0000256" key="16">
    <source>
        <dbReference type="ARBA" id="ARBA00066586"/>
    </source>
</evidence>
<evidence type="ECO:0000259" key="18">
    <source>
        <dbReference type="PROSITE" id="PS51471"/>
    </source>
</evidence>
<evidence type="ECO:0000256" key="11">
    <source>
        <dbReference type="ARBA" id="ARBA00023004"/>
    </source>
</evidence>
<evidence type="ECO:0000256" key="4">
    <source>
        <dbReference type="ARBA" id="ARBA00008596"/>
    </source>
</evidence>
<evidence type="ECO:0000256" key="1">
    <source>
        <dbReference type="ARBA" id="ARBA00004123"/>
    </source>
</evidence>
<comment type="similarity">
    <text evidence="3">Belongs to the alkB family.</text>
</comment>
<feature type="binding site" evidence="17">
    <location>
        <position position="372"/>
    </location>
    <ligand>
        <name>Fe cation</name>
        <dbReference type="ChEBI" id="CHEBI:24875"/>
        <note>catalytic</note>
    </ligand>
</feature>
<dbReference type="EMBL" id="NCVQ01000006">
    <property type="protein sequence ID" value="PWZ22174.1"/>
    <property type="molecule type" value="Genomic_DNA"/>
</dbReference>
<sequence length="404" mass="45013">MTFKRRNGGRNKHGRGHVKYIRCSNCAKCCPKDKAIKRFLVRNIVEQAADMFYPNCMQRFITVSHAQSMRTLSGSALVRTGGTVYGSSSEPRKQDACTFSPSVSSKDSLHKVVTLTPVQPQKPVDSRGSHCNAGSDSGEAPFDICMSGNKCAVKLKPSIFETNRERKQRDRECSKDVGPLQLRPGMVLLKRFIKPNDQVKIVKLCSQLGVGPGGFYRPGYRNGALLKLWMMCLGKNWDPDSSSYGDRRLFDGAQPPTIPEEFQKFVQDGIQASHEFLKQQKGATNVVQEIPAMSPDICIVNFYNSSGRLGLHQDKDESQSSLDKGLPVVSFSIGETAEFMFGDDRDEEKISKVDLESGDVLIFGGESRLIFHGVNNTKPKTAPKWLTDETSLRPGRLNLTFRQY</sequence>
<evidence type="ECO:0000256" key="5">
    <source>
        <dbReference type="ARBA" id="ARBA00022490"/>
    </source>
</evidence>
<evidence type="ECO:0000256" key="15">
    <source>
        <dbReference type="ARBA" id="ARBA00052047"/>
    </source>
</evidence>
<dbReference type="PROSITE" id="PS51471">
    <property type="entry name" value="FE2OG_OXY"/>
    <property type="match status" value="1"/>
</dbReference>
<evidence type="ECO:0000256" key="13">
    <source>
        <dbReference type="ARBA" id="ARBA00023242"/>
    </source>
</evidence>
<dbReference type="InterPro" id="IPR004574">
    <property type="entry name" value="Alkb"/>
</dbReference>
<name>A0A3L6EM61_MAIZE</name>
<dbReference type="FunFam" id="2.60.120.590:FF:000013">
    <property type="entry name" value="2-oxoglutarate-dependent dioxygenase family protein"/>
    <property type="match status" value="1"/>
</dbReference>
<dbReference type="AlphaFoldDB" id="A0A3L6EM61"/>
<feature type="binding site" evidence="17">
    <location>
        <position position="312"/>
    </location>
    <ligand>
        <name>Fe cation</name>
        <dbReference type="ChEBI" id="CHEBI:24875"/>
        <note>catalytic</note>
    </ligand>
</feature>
<dbReference type="GO" id="GO:0005634">
    <property type="term" value="C:nucleus"/>
    <property type="evidence" value="ECO:0007669"/>
    <property type="project" value="UniProtKB-SubCell"/>
</dbReference>
<accession>A0A3L6EM61</accession>
<evidence type="ECO:0000256" key="8">
    <source>
        <dbReference type="ARBA" id="ARBA00022964"/>
    </source>
</evidence>
<dbReference type="InterPro" id="IPR000892">
    <property type="entry name" value="Ribosomal_eS26"/>
</dbReference>
<keyword evidence="11 17" id="KW-0408">Iron</keyword>
<dbReference type="InterPro" id="IPR038551">
    <property type="entry name" value="Ribosomal_eS26_sf"/>
</dbReference>
<organism evidence="19">
    <name type="scientific">Zea mays</name>
    <name type="common">Maize</name>
    <dbReference type="NCBI Taxonomy" id="4577"/>
    <lineage>
        <taxon>Eukaryota</taxon>
        <taxon>Viridiplantae</taxon>
        <taxon>Streptophyta</taxon>
        <taxon>Embryophyta</taxon>
        <taxon>Tracheophyta</taxon>
        <taxon>Spermatophyta</taxon>
        <taxon>Magnoliopsida</taxon>
        <taxon>Liliopsida</taxon>
        <taxon>Poales</taxon>
        <taxon>Poaceae</taxon>
        <taxon>PACMAD clade</taxon>
        <taxon>Panicoideae</taxon>
        <taxon>Andropogonodae</taxon>
        <taxon>Andropogoneae</taxon>
        <taxon>Tripsacinae</taxon>
        <taxon>Zea</taxon>
    </lineage>
</organism>
<evidence type="ECO:0000256" key="9">
    <source>
        <dbReference type="ARBA" id="ARBA00022980"/>
    </source>
</evidence>
<dbReference type="ExpressionAtlas" id="A0A3L6EM61">
    <property type="expression patterns" value="baseline and differential"/>
</dbReference>
<dbReference type="Gene3D" id="3.30.1740.20">
    <property type="entry name" value="Ribosomal protein S26e"/>
    <property type="match status" value="1"/>
</dbReference>
<evidence type="ECO:0000313" key="19">
    <source>
        <dbReference type="EMBL" id="PWZ22174.1"/>
    </source>
</evidence>
<reference evidence="19" key="1">
    <citation type="journal article" date="2018" name="Nat. Genet.">
        <title>Extensive intraspecific gene order and gene structural variations between Mo17 and other maize genomes.</title>
        <authorList>
            <person name="Sun S."/>
            <person name="Zhou Y."/>
            <person name="Chen J."/>
            <person name="Shi J."/>
            <person name="Zhao H."/>
            <person name="Zhao H."/>
            <person name="Song W."/>
            <person name="Zhang M."/>
            <person name="Cui Y."/>
            <person name="Dong X."/>
            <person name="Liu H."/>
            <person name="Ma X."/>
            <person name="Jiao Y."/>
            <person name="Wang B."/>
            <person name="Wei X."/>
            <person name="Stein J.C."/>
            <person name="Glaubitz J.C."/>
            <person name="Lu F."/>
            <person name="Yu G."/>
            <person name="Liang C."/>
            <person name="Fengler K."/>
            <person name="Li B."/>
            <person name="Rafalski A."/>
            <person name="Schnable P.S."/>
            <person name="Ware D.H."/>
            <person name="Buckler E.S."/>
            <person name="Lai J."/>
        </authorList>
    </citation>
    <scope>NUCLEOTIDE SEQUENCE [LARGE SCALE GENOMIC DNA]</scope>
    <source>
        <tissue evidence="19">Seedling</tissue>
    </source>
</reference>
<feature type="domain" description="Fe2OG dioxygenase" evidence="18">
    <location>
        <begin position="294"/>
        <end position="404"/>
    </location>
</feature>
<dbReference type="Gene3D" id="2.60.120.590">
    <property type="entry name" value="Alpha-ketoglutarate-dependent dioxygenase AlkB-like"/>
    <property type="match status" value="1"/>
</dbReference>
<keyword evidence="13" id="KW-0539">Nucleus</keyword>
<comment type="caution">
    <text evidence="19">The sequence shown here is derived from an EMBL/GenBank/DDBJ whole genome shotgun (WGS) entry which is preliminary data.</text>
</comment>
<keyword evidence="10" id="KW-0560">Oxidoreductase</keyword>
<evidence type="ECO:0000256" key="6">
    <source>
        <dbReference type="ARBA" id="ARBA00022723"/>
    </source>
</evidence>
<keyword evidence="8 19" id="KW-0223">Dioxygenase</keyword>
<dbReference type="PANTHER" id="PTHR16557:SF2">
    <property type="entry name" value="NUCLEIC ACID DIOXYGENASE ALKBH1"/>
    <property type="match status" value="1"/>
</dbReference>
<evidence type="ECO:0000256" key="14">
    <source>
        <dbReference type="ARBA" id="ARBA00023274"/>
    </source>
</evidence>
<dbReference type="Pfam" id="PF01283">
    <property type="entry name" value="Ribosomal_S26e"/>
    <property type="match status" value="1"/>
</dbReference>
<evidence type="ECO:0000256" key="2">
    <source>
        <dbReference type="ARBA" id="ARBA00004496"/>
    </source>
</evidence>
<keyword evidence="12" id="KW-0234">DNA repair</keyword>
<dbReference type="SUPFAM" id="SSF51197">
    <property type="entry name" value="Clavaminate synthase-like"/>
    <property type="match status" value="1"/>
</dbReference>
<dbReference type="Proteomes" id="UP000251960">
    <property type="component" value="Chromosome 5"/>
</dbReference>
<comment type="similarity">
    <text evidence="4">Belongs to the eukaryotic ribosomal protein eS26 family.</text>
</comment>
<keyword evidence="14" id="KW-0687">Ribonucleoprotein</keyword>
<keyword evidence="7" id="KW-0227">DNA damage</keyword>
<protein>
    <recommendedName>
        <fullName evidence="16">DNA N(6)-methyladenine demethylase</fullName>
        <ecNumber evidence="16">1.14.11.51</ecNumber>
    </recommendedName>
</protein>
<dbReference type="GO" id="GO:0046872">
    <property type="term" value="F:metal ion binding"/>
    <property type="evidence" value="ECO:0007669"/>
    <property type="project" value="UniProtKB-KW"/>
</dbReference>
<evidence type="ECO:0000256" key="7">
    <source>
        <dbReference type="ARBA" id="ARBA00022763"/>
    </source>
</evidence>
<dbReference type="GO" id="GO:1990904">
    <property type="term" value="C:ribonucleoprotein complex"/>
    <property type="evidence" value="ECO:0007669"/>
    <property type="project" value="UniProtKB-KW"/>
</dbReference>
<evidence type="ECO:0000256" key="10">
    <source>
        <dbReference type="ARBA" id="ARBA00023002"/>
    </source>
</evidence>
<evidence type="ECO:0000256" key="3">
    <source>
        <dbReference type="ARBA" id="ARBA00007879"/>
    </source>
</evidence>
<feature type="binding site" evidence="17">
    <location>
        <position position="314"/>
    </location>
    <ligand>
        <name>Fe cation</name>
        <dbReference type="ChEBI" id="CHEBI:24875"/>
        <note>catalytic</note>
    </ligand>
</feature>
<dbReference type="InterPro" id="IPR027450">
    <property type="entry name" value="AlkB-like"/>
</dbReference>
<dbReference type="GO" id="GO:0006412">
    <property type="term" value="P:translation"/>
    <property type="evidence" value="ECO:0007669"/>
    <property type="project" value="InterPro"/>
</dbReference>
<dbReference type="GO" id="GO:0003735">
    <property type="term" value="F:structural constituent of ribosome"/>
    <property type="evidence" value="ECO:0007669"/>
    <property type="project" value="InterPro"/>
</dbReference>
<gene>
    <name evidence="19" type="primary">alkB</name>
    <name evidence="19" type="ORF">Zm00014a_034310</name>
</gene>
<comment type="cofactor">
    <cofactor evidence="17">
        <name>Fe(2+)</name>
        <dbReference type="ChEBI" id="CHEBI:29033"/>
    </cofactor>
    <text evidence="17">Binds 1 Fe(2+) ion per subunit.</text>
</comment>
<comment type="catalytic activity">
    <reaction evidence="15">
        <text>an N(6)-methyl-2'-deoxyadenosine in DNA + 2-oxoglutarate + O2 = a 2'-deoxyadenosine in DNA + formaldehyde + succinate + CO2</text>
        <dbReference type="Rhea" id="RHEA:49524"/>
        <dbReference type="Rhea" id="RHEA-COMP:12418"/>
        <dbReference type="Rhea" id="RHEA-COMP:12419"/>
        <dbReference type="ChEBI" id="CHEBI:15379"/>
        <dbReference type="ChEBI" id="CHEBI:16526"/>
        <dbReference type="ChEBI" id="CHEBI:16810"/>
        <dbReference type="ChEBI" id="CHEBI:16842"/>
        <dbReference type="ChEBI" id="CHEBI:30031"/>
        <dbReference type="ChEBI" id="CHEBI:90615"/>
        <dbReference type="ChEBI" id="CHEBI:90616"/>
        <dbReference type="EC" id="1.14.11.51"/>
    </reaction>
    <physiologicalReaction direction="left-to-right" evidence="15">
        <dbReference type="Rhea" id="RHEA:49525"/>
    </physiologicalReaction>
</comment>
<dbReference type="GO" id="GO:0005840">
    <property type="term" value="C:ribosome"/>
    <property type="evidence" value="ECO:0007669"/>
    <property type="project" value="UniProtKB-KW"/>
</dbReference>
<keyword evidence="9" id="KW-0689">Ribosomal protein</keyword>
<comment type="subcellular location">
    <subcellularLocation>
        <location evidence="2">Cytoplasm</location>
    </subcellularLocation>
    <subcellularLocation>
        <location evidence="1">Nucleus</location>
    </subcellularLocation>
</comment>
<proteinExistence type="inferred from homology"/>
<dbReference type="InterPro" id="IPR037151">
    <property type="entry name" value="AlkB-like_sf"/>
</dbReference>
<dbReference type="GO" id="GO:0005737">
    <property type="term" value="C:cytoplasm"/>
    <property type="evidence" value="ECO:0007669"/>
    <property type="project" value="UniProtKB-SubCell"/>
</dbReference>
<evidence type="ECO:0000256" key="17">
    <source>
        <dbReference type="PIRSR" id="PIRSR604574-2"/>
    </source>
</evidence>
<dbReference type="Pfam" id="PF13532">
    <property type="entry name" value="2OG-FeII_Oxy_2"/>
    <property type="match status" value="1"/>
</dbReference>
<dbReference type="GO" id="GO:0141131">
    <property type="term" value="F:DNA N6-methyladenine demethylase activity"/>
    <property type="evidence" value="ECO:0007669"/>
    <property type="project" value="UniProtKB-EC"/>
</dbReference>
<dbReference type="GO" id="GO:0006281">
    <property type="term" value="P:DNA repair"/>
    <property type="evidence" value="ECO:0007669"/>
    <property type="project" value="UniProtKB-KW"/>
</dbReference>